<dbReference type="EMBL" id="FOHX01000002">
    <property type="protein sequence ID" value="SET29136.1"/>
    <property type="molecule type" value="Genomic_DNA"/>
</dbReference>
<protein>
    <recommendedName>
        <fullName evidence="1">DUF695 domain-containing protein</fullName>
    </recommendedName>
</protein>
<dbReference type="InterPro" id="IPR016097">
    <property type="entry name" value="DUF695"/>
</dbReference>
<keyword evidence="3" id="KW-1185">Reference proteome</keyword>
<dbReference type="Proteomes" id="UP000199361">
    <property type="component" value="Unassembled WGS sequence"/>
</dbReference>
<name>A0A1I0DA29_9ACTN</name>
<accession>A0A1I0DA29</accession>
<dbReference type="OrthoDB" id="3828153at2"/>
<dbReference type="AlphaFoldDB" id="A0A1I0DA29"/>
<dbReference type="STRING" id="568860.SAMN05421811_102642"/>
<evidence type="ECO:0000259" key="1">
    <source>
        <dbReference type="Pfam" id="PF05117"/>
    </source>
</evidence>
<evidence type="ECO:0000313" key="3">
    <source>
        <dbReference type="Proteomes" id="UP000199361"/>
    </source>
</evidence>
<organism evidence="2 3">
    <name type="scientific">Nonomuraea wenchangensis</name>
    <dbReference type="NCBI Taxonomy" id="568860"/>
    <lineage>
        <taxon>Bacteria</taxon>
        <taxon>Bacillati</taxon>
        <taxon>Actinomycetota</taxon>
        <taxon>Actinomycetes</taxon>
        <taxon>Streptosporangiales</taxon>
        <taxon>Streptosporangiaceae</taxon>
        <taxon>Nonomuraea</taxon>
    </lineage>
</organism>
<feature type="domain" description="DUF695" evidence="1">
    <location>
        <begin position="248"/>
        <end position="350"/>
    </location>
</feature>
<sequence>MRLFGRKDAEDDGGGSSEDGLAGFWTWWQETRPAVDALVAAGDTAGLEDLVAPAVAAVHPDLVWEIAPGRNAMHALVVTSAGDAELRPLAHRWAKAAPPADLLWEFHPSRQANPQAAELTLDVGGFDFALDKLVLGLRAPRNQPRVDVAAYHPIFAELDEDVRLDAALLALDWILGEDEVARWVGEITAVTFEPIDAVAAPHLPAVVADLASGYDEEEWVLLEGQTAGGAPLVATARYPLRPVDHPLFDQHIAITLPYAHRDEAGLPIGESLAALRDFEERLAARLLKLRDDAVLAAHLSAEGQRTIHVYADPTGDAAIHAKELIVSWEEGEPRVDVAADPAWTAVSPFLS</sequence>
<proteinExistence type="predicted"/>
<dbReference type="RefSeq" id="WP_091078522.1">
    <property type="nucleotide sequence ID" value="NZ_FOHX01000002.1"/>
</dbReference>
<evidence type="ECO:0000313" key="2">
    <source>
        <dbReference type="EMBL" id="SET29136.1"/>
    </source>
</evidence>
<dbReference type="Pfam" id="PF05117">
    <property type="entry name" value="DUF695"/>
    <property type="match status" value="1"/>
</dbReference>
<reference evidence="2 3" key="1">
    <citation type="submission" date="2016-10" db="EMBL/GenBank/DDBJ databases">
        <authorList>
            <person name="de Groot N.N."/>
        </authorList>
    </citation>
    <scope>NUCLEOTIDE SEQUENCE [LARGE SCALE GENOMIC DNA]</scope>
    <source>
        <strain evidence="2 3">CGMCC 4.5598</strain>
    </source>
</reference>
<gene>
    <name evidence="2" type="ORF">SAMN05421811_102642</name>
</gene>